<dbReference type="InterPro" id="IPR003848">
    <property type="entry name" value="DUF218"/>
</dbReference>
<evidence type="ECO:0000259" key="1">
    <source>
        <dbReference type="Pfam" id="PF02698"/>
    </source>
</evidence>
<name>A0AAU7M7M8_9ACTN</name>
<dbReference type="EMBL" id="CP159342">
    <property type="protein sequence ID" value="XCH74198.1"/>
    <property type="molecule type" value="Genomic_DNA"/>
</dbReference>
<reference evidence="2" key="1">
    <citation type="submission" date="2024-01" db="EMBL/GenBank/DDBJ databases">
        <title>The genome sequence of Micromonospora mangrovi CCTCC AA 2012012.</title>
        <authorList>
            <person name="Gao J."/>
        </authorList>
    </citation>
    <scope>NUCLEOTIDE SEQUENCE</scope>
    <source>
        <strain evidence="2">CCTCC AA 2012012</strain>
    </source>
</reference>
<dbReference type="EMBL" id="CP157762">
    <property type="protein sequence ID" value="XBP93499.1"/>
    <property type="molecule type" value="Genomic_DNA"/>
</dbReference>
<dbReference type="PANTHER" id="PTHR30336:SF6">
    <property type="entry name" value="INTEGRAL MEMBRANE PROTEIN"/>
    <property type="match status" value="1"/>
</dbReference>
<evidence type="ECO:0000313" key="3">
    <source>
        <dbReference type="EMBL" id="XCH74198.1"/>
    </source>
</evidence>
<feature type="domain" description="DUF218" evidence="1">
    <location>
        <begin position="58"/>
        <end position="174"/>
    </location>
</feature>
<gene>
    <name evidence="3" type="ORF">ABUL08_28695</name>
    <name evidence="2" type="ORF">VK199_28605</name>
</gene>
<protein>
    <submittedName>
        <fullName evidence="2">ElyC/SanA/YdcF family protein</fullName>
    </submittedName>
</protein>
<organism evidence="2">
    <name type="scientific">Micromonospora sp. CCTCC AA 2012012</name>
    <dbReference type="NCBI Taxonomy" id="3111921"/>
    <lineage>
        <taxon>Bacteria</taxon>
        <taxon>Bacillati</taxon>
        <taxon>Actinomycetota</taxon>
        <taxon>Actinomycetes</taxon>
        <taxon>Micromonosporales</taxon>
        <taxon>Micromonosporaceae</taxon>
        <taxon>Micromonospora</taxon>
    </lineage>
</organism>
<evidence type="ECO:0000313" key="2">
    <source>
        <dbReference type="EMBL" id="XBP93499.1"/>
    </source>
</evidence>
<dbReference type="RefSeq" id="WP_350933167.1">
    <property type="nucleotide sequence ID" value="NZ_CP157762.1"/>
</dbReference>
<reference evidence="3" key="2">
    <citation type="submission" date="2024-06" db="EMBL/GenBank/DDBJ databases">
        <title>Micromonospora mangrovi CCTCC AA 2012012 genome sequences.</title>
        <authorList>
            <person name="Gao J."/>
        </authorList>
    </citation>
    <scope>NUCLEOTIDE SEQUENCE</scope>
    <source>
        <strain evidence="3">CCTCC AA 2012012</strain>
    </source>
</reference>
<dbReference type="InterPro" id="IPR051599">
    <property type="entry name" value="Cell_Envelope_Assoc"/>
</dbReference>
<accession>A0AAU7M7M8</accession>
<dbReference type="PANTHER" id="PTHR30336">
    <property type="entry name" value="INNER MEMBRANE PROTEIN, PROBABLE PERMEASE"/>
    <property type="match status" value="1"/>
</dbReference>
<dbReference type="Pfam" id="PF02698">
    <property type="entry name" value="DUF218"/>
    <property type="match status" value="1"/>
</dbReference>
<sequence length="230" mass="25103">MRGFVRRWCNRRVLRTALVVAAVGAVLLAGATIGSVRWIRDGAAGHLFAEADVPDEPVALVLGTKVEADGTPSPFLTGRLEIARRLFTAGRVRAILVSGDNMHAGYNEPEAMRRWLLDHGLPAEKVVMDYAGFDTYDSCARARRIFGVDRATVVTQSFHLPRAVALCRHLGIDAVGVGDDTARRYAERWRISSTREYGACVKAAVDVLTGRDPVHLGRHETGVEDALRTG</sequence>
<proteinExistence type="predicted"/>
<dbReference type="AlphaFoldDB" id="A0AAU7M7M8"/>
<dbReference type="GO" id="GO:0005886">
    <property type="term" value="C:plasma membrane"/>
    <property type="evidence" value="ECO:0007669"/>
    <property type="project" value="TreeGrafter"/>
</dbReference>
<dbReference type="CDD" id="cd06259">
    <property type="entry name" value="YdcF-like"/>
    <property type="match status" value="1"/>
</dbReference>